<evidence type="ECO:0000256" key="11">
    <source>
        <dbReference type="ARBA" id="ARBA00023136"/>
    </source>
</evidence>
<feature type="domain" description="HAMP" evidence="14">
    <location>
        <begin position="204"/>
        <end position="256"/>
    </location>
</feature>
<dbReference type="InterPro" id="IPR003594">
    <property type="entry name" value="HATPase_dom"/>
</dbReference>
<evidence type="ECO:0000256" key="10">
    <source>
        <dbReference type="ARBA" id="ARBA00023012"/>
    </source>
</evidence>
<keyword evidence="8 15" id="KW-0418">Kinase</keyword>
<dbReference type="EMBL" id="JAQQLF010000004">
    <property type="protein sequence ID" value="MDC7716309.1"/>
    <property type="molecule type" value="Genomic_DNA"/>
</dbReference>
<dbReference type="Pfam" id="PF02518">
    <property type="entry name" value="HATPase_c"/>
    <property type="match status" value="1"/>
</dbReference>
<evidence type="ECO:0000256" key="1">
    <source>
        <dbReference type="ARBA" id="ARBA00000085"/>
    </source>
</evidence>
<dbReference type="InterPro" id="IPR036097">
    <property type="entry name" value="HisK_dim/P_sf"/>
</dbReference>
<evidence type="ECO:0000256" key="12">
    <source>
        <dbReference type="SAM" id="Phobius"/>
    </source>
</evidence>
<keyword evidence="9 12" id="KW-1133">Transmembrane helix</keyword>
<dbReference type="SUPFAM" id="SSF47384">
    <property type="entry name" value="Homodimeric domain of signal transducing histidine kinase"/>
    <property type="match status" value="1"/>
</dbReference>
<comment type="subcellular location">
    <subcellularLocation>
        <location evidence="2">Cell membrane</location>
        <topology evidence="2">Multi-pass membrane protein</topology>
    </subcellularLocation>
</comment>
<dbReference type="SUPFAM" id="SSF103190">
    <property type="entry name" value="Sensory domain-like"/>
    <property type="match status" value="1"/>
</dbReference>
<dbReference type="InterPro" id="IPR005467">
    <property type="entry name" value="His_kinase_dom"/>
</dbReference>
<name>A0ABT5IUQ3_9NEIS</name>
<keyword evidence="10" id="KW-0902">Two-component regulatory system</keyword>
<dbReference type="SUPFAM" id="SSF55874">
    <property type="entry name" value="ATPase domain of HSP90 chaperone/DNA topoisomerase II/histidine kinase"/>
    <property type="match status" value="1"/>
</dbReference>
<dbReference type="PROSITE" id="PS50109">
    <property type="entry name" value="HIS_KIN"/>
    <property type="match status" value="1"/>
</dbReference>
<protein>
    <recommendedName>
        <fullName evidence="3">histidine kinase</fullName>
        <ecNumber evidence="3">2.7.13.3</ecNumber>
    </recommendedName>
</protein>
<dbReference type="PANTHER" id="PTHR45436">
    <property type="entry name" value="SENSOR HISTIDINE KINASE YKOH"/>
    <property type="match status" value="1"/>
</dbReference>
<dbReference type="Proteomes" id="UP001219956">
    <property type="component" value="Unassembled WGS sequence"/>
</dbReference>
<evidence type="ECO:0000256" key="3">
    <source>
        <dbReference type="ARBA" id="ARBA00012438"/>
    </source>
</evidence>
<evidence type="ECO:0000259" key="13">
    <source>
        <dbReference type="PROSITE" id="PS50109"/>
    </source>
</evidence>
<comment type="catalytic activity">
    <reaction evidence="1">
        <text>ATP + protein L-histidine = ADP + protein N-phospho-L-histidine.</text>
        <dbReference type="EC" id="2.7.13.3"/>
    </reaction>
</comment>
<gene>
    <name evidence="15" type="primary">creC</name>
    <name evidence="15" type="ORF">PQU95_03615</name>
</gene>
<organism evidence="15 16">
    <name type="scientific">Vogesella aquatica</name>
    <dbReference type="NCBI Taxonomy" id="2984206"/>
    <lineage>
        <taxon>Bacteria</taxon>
        <taxon>Pseudomonadati</taxon>
        <taxon>Pseudomonadota</taxon>
        <taxon>Betaproteobacteria</taxon>
        <taxon>Neisseriales</taxon>
        <taxon>Chromobacteriaceae</taxon>
        <taxon>Vogesella</taxon>
    </lineage>
</organism>
<proteinExistence type="predicted"/>
<dbReference type="Gene3D" id="6.10.340.10">
    <property type="match status" value="1"/>
</dbReference>
<evidence type="ECO:0000256" key="6">
    <source>
        <dbReference type="ARBA" id="ARBA00022679"/>
    </source>
</evidence>
<dbReference type="PROSITE" id="PS50885">
    <property type="entry name" value="HAMP"/>
    <property type="match status" value="1"/>
</dbReference>
<evidence type="ECO:0000259" key="14">
    <source>
        <dbReference type="PROSITE" id="PS50885"/>
    </source>
</evidence>
<feature type="domain" description="Histidine kinase" evidence="13">
    <location>
        <begin position="263"/>
        <end position="474"/>
    </location>
</feature>
<dbReference type="SMART" id="SM00388">
    <property type="entry name" value="HisKA"/>
    <property type="match status" value="1"/>
</dbReference>
<dbReference type="Gene3D" id="3.30.565.10">
    <property type="entry name" value="Histidine kinase-like ATPase, C-terminal domain"/>
    <property type="match status" value="1"/>
</dbReference>
<sequence length="484" mass="52634">MRFSWRIFAGYFLLLGLLAAYVVSVVRDEIKPAMRRSAEAVLLDTANLLAEMVQPDMVAGRLDDGRLAATLQRFAARQPQAEVWGVRQDHTQLRVYLTDARGVVLLDSAGQAVGQDYSRWRDVALTLRGQYGARSTLADAANPLSTVMYVAAPVRDGQRIIGVLTVSRPNLAMQPHIERSEAKLGRLIGVVLLAALLLGALFSWWLSRGITRLTRFADSVSAGGSAPVPHFAANRELDTLAQALGRMRSELDGKAYVEHYVHDLTHELKSPLAGLRASAELLQDDLPPAERARFLQHIDSESVRLQQIVDHLLQLASLEATGRLKQPQPLPLTELLAGELQALAPQLGARRVTPVATLPQAMVAGDAFLLRQALRNILQNAIDFTADEGCISLQLLPVAKGWQLQIANDGPPVPDYALGRLFDRFYSLPRPHGPKSSGLGLALTRTIVQLHGGDITLTNQPPGVCVTLRLPASDAANPLARVLA</sequence>
<evidence type="ECO:0000313" key="15">
    <source>
        <dbReference type="EMBL" id="MDC7716309.1"/>
    </source>
</evidence>
<keyword evidence="16" id="KW-1185">Reference proteome</keyword>
<evidence type="ECO:0000256" key="2">
    <source>
        <dbReference type="ARBA" id="ARBA00004651"/>
    </source>
</evidence>
<keyword evidence="11 12" id="KW-0472">Membrane</keyword>
<feature type="transmembrane region" description="Helical" evidence="12">
    <location>
        <begin position="187"/>
        <end position="206"/>
    </location>
</feature>
<evidence type="ECO:0000256" key="8">
    <source>
        <dbReference type="ARBA" id="ARBA00022777"/>
    </source>
</evidence>
<dbReference type="InterPro" id="IPR003661">
    <property type="entry name" value="HisK_dim/P_dom"/>
</dbReference>
<evidence type="ECO:0000313" key="16">
    <source>
        <dbReference type="Proteomes" id="UP001219956"/>
    </source>
</evidence>
<keyword evidence="6 15" id="KW-0808">Transferase</keyword>
<keyword evidence="4" id="KW-1003">Cell membrane</keyword>
<dbReference type="InterPro" id="IPR004358">
    <property type="entry name" value="Sig_transdc_His_kin-like_C"/>
</dbReference>
<dbReference type="PANTHER" id="PTHR45436:SF10">
    <property type="entry name" value="HISTIDINE KINASE"/>
    <property type="match status" value="1"/>
</dbReference>
<reference evidence="15 16" key="1">
    <citation type="submission" date="2023-01" db="EMBL/GenBank/DDBJ databases">
        <title>Novel species of the genus Vogesella isolated from rivers.</title>
        <authorList>
            <person name="Lu H."/>
        </authorList>
    </citation>
    <scope>NUCLEOTIDE SEQUENCE [LARGE SCALE GENOMIC DNA]</scope>
    <source>
        <strain evidence="15 16">DC21W</strain>
    </source>
</reference>
<dbReference type="EC" id="2.7.13.3" evidence="3"/>
<evidence type="ECO:0000256" key="5">
    <source>
        <dbReference type="ARBA" id="ARBA00022553"/>
    </source>
</evidence>
<dbReference type="InterPro" id="IPR050428">
    <property type="entry name" value="TCS_sensor_his_kinase"/>
</dbReference>
<dbReference type="InterPro" id="IPR003660">
    <property type="entry name" value="HAMP_dom"/>
</dbReference>
<accession>A0ABT5IUQ3</accession>
<keyword evidence="5" id="KW-0597">Phosphoprotein</keyword>
<dbReference type="GO" id="GO:0004673">
    <property type="term" value="F:protein histidine kinase activity"/>
    <property type="evidence" value="ECO:0007669"/>
    <property type="project" value="UniProtKB-EC"/>
</dbReference>
<feature type="transmembrane region" description="Helical" evidence="12">
    <location>
        <begin position="6"/>
        <end position="26"/>
    </location>
</feature>
<dbReference type="InterPro" id="IPR036890">
    <property type="entry name" value="HATPase_C_sf"/>
</dbReference>
<dbReference type="CDD" id="cd00082">
    <property type="entry name" value="HisKA"/>
    <property type="match status" value="1"/>
</dbReference>
<dbReference type="Pfam" id="PF00512">
    <property type="entry name" value="HisKA"/>
    <property type="match status" value="1"/>
</dbReference>
<dbReference type="InterPro" id="IPR029151">
    <property type="entry name" value="Sensor-like_sf"/>
</dbReference>
<dbReference type="NCBIfam" id="NF008312">
    <property type="entry name" value="PRK11100.1"/>
    <property type="match status" value="1"/>
</dbReference>
<evidence type="ECO:0000256" key="4">
    <source>
        <dbReference type="ARBA" id="ARBA00022475"/>
    </source>
</evidence>
<dbReference type="PRINTS" id="PR00344">
    <property type="entry name" value="BCTRLSENSOR"/>
</dbReference>
<dbReference type="RefSeq" id="WP_272750730.1">
    <property type="nucleotide sequence ID" value="NZ_JAQQLF010000004.1"/>
</dbReference>
<keyword evidence="7 12" id="KW-0812">Transmembrane</keyword>
<dbReference type="Gene3D" id="1.10.287.130">
    <property type="match status" value="1"/>
</dbReference>
<dbReference type="SMART" id="SM00387">
    <property type="entry name" value="HATPase_c"/>
    <property type="match status" value="1"/>
</dbReference>
<dbReference type="Gene3D" id="3.30.450.20">
    <property type="entry name" value="PAS domain"/>
    <property type="match status" value="1"/>
</dbReference>
<evidence type="ECO:0000256" key="9">
    <source>
        <dbReference type="ARBA" id="ARBA00022989"/>
    </source>
</evidence>
<evidence type="ECO:0000256" key="7">
    <source>
        <dbReference type="ARBA" id="ARBA00022692"/>
    </source>
</evidence>
<comment type="caution">
    <text evidence="15">The sequence shown here is derived from an EMBL/GenBank/DDBJ whole genome shotgun (WGS) entry which is preliminary data.</text>
</comment>